<accession>A0A9W6ZS69</accession>
<dbReference type="OrthoDB" id="224102at2759"/>
<organism evidence="2 3">
    <name type="scientific">Triparma laevis f. longispina</name>
    <dbReference type="NCBI Taxonomy" id="1714387"/>
    <lineage>
        <taxon>Eukaryota</taxon>
        <taxon>Sar</taxon>
        <taxon>Stramenopiles</taxon>
        <taxon>Ochrophyta</taxon>
        <taxon>Bolidophyceae</taxon>
        <taxon>Parmales</taxon>
        <taxon>Triparmaceae</taxon>
        <taxon>Triparma</taxon>
    </lineage>
</organism>
<proteinExistence type="predicted"/>
<sequence>MHKTASAVEDVDSTTSAGANSMNPAHMFDKLIDDQDLELFDWFPVSPPSNPQDQTRDDLANLIIPLSPPPVSDPVEPAGPVLEYQNHKTVLPAETRPQMQKKVSVILKNYSHDSTPSLRVGVTCNGAKNALREATQHVRASVEIRKTKDDSWVSATNPPESMGAFYKHKGHWTWSSYFQFTHVSLFQDPRKPSTGPLTLSFFVSSDDLEETCLLSSDQILVRAKPKGAFIKRYSSRGGSAMMESPSPPNTNSYAASEIDVEKEMLLNSKSSSASAPFVSEVLTPPGSEIFDKHLSEVGDAELRQVLKRRYQNNNLNSARIEEIMSQLDNPNPHPKPVPVSKKKRIAAPEDSSDSCQGSSSPSSSTSSISSKEGSEKAKPSPVGTGRTALSACERNLLSKFAQETFPFIQELVSYCSDKYNHHPRKFEIVSKELPQALEKIAGLAADAEQDYENSSYTSKALHKFLKAKDKSSSNYIFMANKLRRANLNSADEMVEWKEEMNRLNESKGEAVDKECPIANLLESLEEMRLQPVNKCTKGGGC</sequence>
<evidence type="ECO:0000256" key="1">
    <source>
        <dbReference type="SAM" id="MobiDB-lite"/>
    </source>
</evidence>
<dbReference type="AlphaFoldDB" id="A0A9W6ZS69"/>
<dbReference type="EMBL" id="BRXW01000491">
    <property type="protein sequence ID" value="GMH59729.1"/>
    <property type="molecule type" value="Genomic_DNA"/>
</dbReference>
<feature type="region of interest" description="Disordered" evidence="1">
    <location>
        <begin position="1"/>
        <end position="23"/>
    </location>
</feature>
<evidence type="ECO:0000313" key="2">
    <source>
        <dbReference type="EMBL" id="GMH59729.1"/>
    </source>
</evidence>
<feature type="compositionally biased region" description="Polar residues" evidence="1">
    <location>
        <begin position="13"/>
        <end position="23"/>
    </location>
</feature>
<comment type="caution">
    <text evidence="2">The sequence shown here is derived from an EMBL/GenBank/DDBJ whole genome shotgun (WGS) entry which is preliminary data.</text>
</comment>
<name>A0A9W6ZS69_9STRA</name>
<feature type="region of interest" description="Disordered" evidence="1">
    <location>
        <begin position="325"/>
        <end position="386"/>
    </location>
</feature>
<gene>
    <name evidence="2" type="ORF">TrLO_g6447</name>
</gene>
<evidence type="ECO:0000313" key="3">
    <source>
        <dbReference type="Proteomes" id="UP001165122"/>
    </source>
</evidence>
<keyword evidence="3" id="KW-1185">Reference proteome</keyword>
<protein>
    <submittedName>
        <fullName evidence="2">Uncharacterized protein</fullName>
    </submittedName>
</protein>
<reference evidence="3" key="1">
    <citation type="journal article" date="2023" name="Commun. Biol.">
        <title>Genome analysis of Parmales, the sister group of diatoms, reveals the evolutionary specialization of diatoms from phago-mixotrophs to photoautotrophs.</title>
        <authorList>
            <person name="Ban H."/>
            <person name="Sato S."/>
            <person name="Yoshikawa S."/>
            <person name="Yamada K."/>
            <person name="Nakamura Y."/>
            <person name="Ichinomiya M."/>
            <person name="Sato N."/>
            <person name="Blanc-Mathieu R."/>
            <person name="Endo H."/>
            <person name="Kuwata A."/>
            <person name="Ogata H."/>
        </authorList>
    </citation>
    <scope>NUCLEOTIDE SEQUENCE [LARGE SCALE GENOMIC DNA]</scope>
    <source>
        <strain evidence="3">NIES 3700</strain>
    </source>
</reference>
<feature type="compositionally biased region" description="Low complexity" evidence="1">
    <location>
        <begin position="353"/>
        <end position="371"/>
    </location>
</feature>
<dbReference type="Proteomes" id="UP001165122">
    <property type="component" value="Unassembled WGS sequence"/>
</dbReference>